<dbReference type="EMBL" id="KZ678130">
    <property type="protein sequence ID" value="PSN72283.1"/>
    <property type="molecule type" value="Genomic_DNA"/>
</dbReference>
<reference evidence="1 2" key="1">
    <citation type="journal article" date="2018" name="Front. Microbiol.">
        <title>Genome-Wide Analysis of Corynespora cassiicola Leaf Fall Disease Putative Effectors.</title>
        <authorList>
            <person name="Lopez D."/>
            <person name="Ribeiro S."/>
            <person name="Label P."/>
            <person name="Fumanal B."/>
            <person name="Venisse J.S."/>
            <person name="Kohler A."/>
            <person name="de Oliveira R.R."/>
            <person name="Labutti K."/>
            <person name="Lipzen A."/>
            <person name="Lail K."/>
            <person name="Bauer D."/>
            <person name="Ohm R.A."/>
            <person name="Barry K.W."/>
            <person name="Spatafora J."/>
            <person name="Grigoriev I.V."/>
            <person name="Martin F.M."/>
            <person name="Pujade-Renaud V."/>
        </authorList>
    </citation>
    <scope>NUCLEOTIDE SEQUENCE [LARGE SCALE GENOMIC DNA]</scope>
    <source>
        <strain evidence="1 2">Philippines</strain>
    </source>
</reference>
<dbReference type="OrthoDB" id="268428at2759"/>
<dbReference type="AlphaFoldDB" id="A0A2T2P3T0"/>
<dbReference type="Proteomes" id="UP000240883">
    <property type="component" value="Unassembled WGS sequence"/>
</dbReference>
<protein>
    <submittedName>
        <fullName evidence="1">Uncharacterized protein</fullName>
    </submittedName>
</protein>
<name>A0A2T2P3T0_CORCC</name>
<gene>
    <name evidence="1" type="ORF">BS50DRAFT_569809</name>
</gene>
<evidence type="ECO:0000313" key="1">
    <source>
        <dbReference type="EMBL" id="PSN72283.1"/>
    </source>
</evidence>
<sequence length="143" mass="15881">MVSTSGPMNHARGALKSSIQRWVWKKAEQVLKHGERECVCGYWPTAVGKYLAALVRTGAYPLETAFPKYSVEDMLALLDCFHHPFEGGCAFCAVDWTVQVNCAINLTANHFDGLCLDCMEASRPKHGDVDADYWQQLGSINGR</sequence>
<evidence type="ECO:0000313" key="2">
    <source>
        <dbReference type="Proteomes" id="UP000240883"/>
    </source>
</evidence>
<proteinExistence type="predicted"/>
<accession>A0A2T2P3T0</accession>
<dbReference type="STRING" id="1448308.A0A2T2P3T0"/>
<keyword evidence="2" id="KW-1185">Reference proteome</keyword>
<organism evidence="1 2">
    <name type="scientific">Corynespora cassiicola Philippines</name>
    <dbReference type="NCBI Taxonomy" id="1448308"/>
    <lineage>
        <taxon>Eukaryota</taxon>
        <taxon>Fungi</taxon>
        <taxon>Dikarya</taxon>
        <taxon>Ascomycota</taxon>
        <taxon>Pezizomycotina</taxon>
        <taxon>Dothideomycetes</taxon>
        <taxon>Pleosporomycetidae</taxon>
        <taxon>Pleosporales</taxon>
        <taxon>Corynesporascaceae</taxon>
        <taxon>Corynespora</taxon>
    </lineage>
</organism>